<dbReference type="AlphaFoldDB" id="A0A7Y3YLH4"/>
<evidence type="ECO:0000313" key="2">
    <source>
        <dbReference type="EMBL" id="NOH32535.1"/>
    </source>
</evidence>
<comment type="caution">
    <text evidence="2">The sequence shown here is derived from an EMBL/GenBank/DDBJ whole genome shotgun (WGS) entry which is preliminary data.</text>
</comment>
<name>A0A7Y3YLH4_9VIBR</name>
<feature type="transmembrane region" description="Helical" evidence="1">
    <location>
        <begin position="37"/>
        <end position="58"/>
    </location>
</feature>
<keyword evidence="1" id="KW-1133">Transmembrane helix</keyword>
<proteinExistence type="predicted"/>
<protein>
    <submittedName>
        <fullName evidence="2">Uncharacterized protein</fullName>
    </submittedName>
</protein>
<feature type="transmembrane region" description="Helical" evidence="1">
    <location>
        <begin position="12"/>
        <end position="31"/>
    </location>
</feature>
<sequence length="130" mass="14875">MNSCIKLNYIKYAFFELLFVAALMALLYWLYGGDNQTLQTIWLIFPVAVVIKTAGLWWKFHDISFEISNGCVRFDGYACDIKLQGSILPFGIGSVIKLSYTKGAMQKRNIYLPKGAMNKEEWTRVLACRT</sequence>
<gene>
    <name evidence="2" type="ORF">F0245_03955</name>
</gene>
<organism evidence="2 3">
    <name type="scientific">Vibrio chagasii</name>
    <dbReference type="NCBI Taxonomy" id="170679"/>
    <lineage>
        <taxon>Bacteria</taxon>
        <taxon>Pseudomonadati</taxon>
        <taxon>Pseudomonadota</taxon>
        <taxon>Gammaproteobacteria</taxon>
        <taxon>Vibrionales</taxon>
        <taxon>Vibrionaceae</taxon>
        <taxon>Vibrio</taxon>
    </lineage>
</organism>
<evidence type="ECO:0000256" key="1">
    <source>
        <dbReference type="SAM" id="Phobius"/>
    </source>
</evidence>
<dbReference type="EMBL" id="VTXW01000002">
    <property type="protein sequence ID" value="NOH32535.1"/>
    <property type="molecule type" value="Genomic_DNA"/>
</dbReference>
<reference evidence="2 3" key="1">
    <citation type="submission" date="2019-09" db="EMBL/GenBank/DDBJ databases">
        <title>Draft genome sequencing and comparative genomics of hatchery-associated Vibrios.</title>
        <authorList>
            <person name="Kehlet-Delgado H."/>
            <person name="Mueller R.S."/>
        </authorList>
    </citation>
    <scope>NUCLEOTIDE SEQUENCE [LARGE SCALE GENOMIC DNA]</scope>
    <source>
        <strain evidence="2 3">00-90-10</strain>
    </source>
</reference>
<dbReference type="RefSeq" id="WP_171366813.1">
    <property type="nucleotide sequence ID" value="NZ_VTXW01000002.1"/>
</dbReference>
<keyword evidence="1" id="KW-0472">Membrane</keyword>
<keyword evidence="1" id="KW-0812">Transmembrane</keyword>
<dbReference type="Proteomes" id="UP000525336">
    <property type="component" value="Unassembled WGS sequence"/>
</dbReference>
<accession>A0A7Y3YLH4</accession>
<evidence type="ECO:0000313" key="3">
    <source>
        <dbReference type="Proteomes" id="UP000525336"/>
    </source>
</evidence>